<dbReference type="PROSITE" id="PS00107">
    <property type="entry name" value="PROTEIN_KINASE_ATP"/>
    <property type="match status" value="1"/>
</dbReference>
<dbReference type="InterPro" id="IPR001245">
    <property type="entry name" value="Ser-Thr/Tyr_kinase_cat_dom"/>
</dbReference>
<feature type="region of interest" description="Disordered" evidence="16">
    <location>
        <begin position="489"/>
        <end position="513"/>
    </location>
</feature>
<dbReference type="CDD" id="cd14061">
    <property type="entry name" value="STKc_MLK"/>
    <property type="match status" value="1"/>
</dbReference>
<feature type="region of interest" description="Disordered" evidence="16">
    <location>
        <begin position="1176"/>
        <end position="1229"/>
    </location>
</feature>
<comment type="caution">
    <text evidence="19">The sequence shown here is derived from an EMBL/GenBank/DDBJ whole genome shotgun (WGS) entry which is preliminary data.</text>
</comment>
<dbReference type="SMART" id="SM00326">
    <property type="entry name" value="SH3"/>
    <property type="match status" value="1"/>
</dbReference>
<reference evidence="19" key="1">
    <citation type="journal article" date="2020" name="J Insects Food Feed">
        <title>The yellow mealworm (Tenebrio molitor) genome: a resource for the emerging insects as food and feed industry.</title>
        <authorList>
            <person name="Eriksson T."/>
            <person name="Andere A."/>
            <person name="Kelstrup H."/>
            <person name="Emery V."/>
            <person name="Picard C."/>
        </authorList>
    </citation>
    <scope>NUCLEOTIDE SEQUENCE</scope>
    <source>
        <strain evidence="19">Stoneville</strain>
        <tissue evidence="19">Whole head</tissue>
    </source>
</reference>
<name>A0A8J6LDW9_TENMO</name>
<feature type="compositionally biased region" description="Low complexity" evidence="16">
    <location>
        <begin position="855"/>
        <end position="873"/>
    </location>
</feature>
<feature type="domain" description="SH3" evidence="17">
    <location>
        <begin position="1438"/>
        <end position="1502"/>
    </location>
</feature>
<dbReference type="GO" id="GO:0006950">
    <property type="term" value="P:response to stress"/>
    <property type="evidence" value="ECO:0007669"/>
    <property type="project" value="UniProtKB-ARBA"/>
</dbReference>
<reference evidence="19" key="2">
    <citation type="submission" date="2021-08" db="EMBL/GenBank/DDBJ databases">
        <authorList>
            <person name="Eriksson T."/>
        </authorList>
    </citation>
    <scope>NUCLEOTIDE SEQUENCE</scope>
    <source>
        <strain evidence="19">Stoneville</strain>
        <tissue evidence="19">Whole head</tissue>
    </source>
</reference>
<evidence type="ECO:0000256" key="4">
    <source>
        <dbReference type="ARBA" id="ARBA00022443"/>
    </source>
</evidence>
<feature type="compositionally biased region" description="Polar residues" evidence="16">
    <location>
        <begin position="803"/>
        <end position="823"/>
    </location>
</feature>
<evidence type="ECO:0000256" key="10">
    <source>
        <dbReference type="ARBA" id="ARBA00022840"/>
    </source>
</evidence>
<proteinExistence type="inferred from homology"/>
<dbReference type="InterPro" id="IPR017441">
    <property type="entry name" value="Protein_kinase_ATP_BS"/>
</dbReference>
<keyword evidence="9" id="KW-0418">Kinase</keyword>
<feature type="compositionally biased region" description="Basic and acidic residues" evidence="16">
    <location>
        <begin position="233"/>
        <end position="249"/>
    </location>
</feature>
<feature type="compositionally biased region" description="Basic and acidic residues" evidence="16">
    <location>
        <begin position="958"/>
        <end position="997"/>
    </location>
</feature>
<evidence type="ECO:0000256" key="2">
    <source>
        <dbReference type="ARBA" id="ARBA00006529"/>
    </source>
</evidence>
<feature type="compositionally biased region" description="Basic and acidic residues" evidence="16">
    <location>
        <begin position="1086"/>
        <end position="1125"/>
    </location>
</feature>
<feature type="region of interest" description="Disordered" evidence="16">
    <location>
        <begin position="225"/>
        <end position="279"/>
    </location>
</feature>
<dbReference type="Gene3D" id="3.30.200.20">
    <property type="entry name" value="Phosphorylase Kinase, domain 1"/>
    <property type="match status" value="1"/>
</dbReference>
<dbReference type="Gene3D" id="1.10.510.10">
    <property type="entry name" value="Transferase(Phosphotransferase) domain 1"/>
    <property type="match status" value="1"/>
</dbReference>
<evidence type="ECO:0000256" key="11">
    <source>
        <dbReference type="ARBA" id="ARBA00047559"/>
    </source>
</evidence>
<feature type="compositionally biased region" description="Low complexity" evidence="16">
    <location>
        <begin position="888"/>
        <end position="900"/>
    </location>
</feature>
<evidence type="ECO:0000256" key="1">
    <source>
        <dbReference type="ARBA" id="ARBA00001946"/>
    </source>
</evidence>
<evidence type="ECO:0000256" key="8">
    <source>
        <dbReference type="ARBA" id="ARBA00022741"/>
    </source>
</evidence>
<evidence type="ECO:0000256" key="12">
    <source>
        <dbReference type="ARBA" id="ARBA00048329"/>
    </source>
</evidence>
<keyword evidence="5" id="KW-0723">Serine/threonine-protein kinase</keyword>
<dbReference type="InterPro" id="IPR001452">
    <property type="entry name" value="SH3_domain"/>
</dbReference>
<feature type="compositionally biased region" description="Polar residues" evidence="16">
    <location>
        <begin position="325"/>
        <end position="341"/>
    </location>
</feature>
<dbReference type="SUPFAM" id="SSF56112">
    <property type="entry name" value="Protein kinase-like (PK-like)"/>
    <property type="match status" value="1"/>
</dbReference>
<evidence type="ECO:0000313" key="19">
    <source>
        <dbReference type="EMBL" id="KAH0809466.1"/>
    </source>
</evidence>
<dbReference type="InterPro" id="IPR008271">
    <property type="entry name" value="Ser/Thr_kinase_AS"/>
</dbReference>
<feature type="compositionally biased region" description="Low complexity" evidence="16">
    <location>
        <begin position="349"/>
        <end position="362"/>
    </location>
</feature>
<keyword evidence="6" id="KW-0808">Transferase</keyword>
<dbReference type="Pfam" id="PF00018">
    <property type="entry name" value="SH3_1"/>
    <property type="match status" value="1"/>
</dbReference>
<accession>A0A8J6LDW9</accession>
<feature type="region of interest" description="Disordered" evidence="16">
    <location>
        <begin position="642"/>
        <end position="751"/>
    </location>
</feature>
<dbReference type="PROSITE" id="PS50002">
    <property type="entry name" value="SH3"/>
    <property type="match status" value="1"/>
</dbReference>
<gene>
    <name evidence="19" type="ORF">GEV33_013325</name>
</gene>
<dbReference type="InterPro" id="IPR011009">
    <property type="entry name" value="Kinase-like_dom_sf"/>
</dbReference>
<dbReference type="PANTHER" id="PTHR44329:SF293">
    <property type="entry name" value="MITOGEN-ACTIVATED PROTEIN KINASE KINASE KINASE"/>
    <property type="match status" value="1"/>
</dbReference>
<feature type="binding site" evidence="14">
    <location>
        <position position="1550"/>
    </location>
    <ligand>
        <name>ATP</name>
        <dbReference type="ChEBI" id="CHEBI:30616"/>
    </ligand>
</feature>
<evidence type="ECO:0000259" key="17">
    <source>
        <dbReference type="PROSITE" id="PS50002"/>
    </source>
</evidence>
<comment type="cofactor">
    <cofactor evidence="1">
        <name>Mg(2+)</name>
        <dbReference type="ChEBI" id="CHEBI:18420"/>
    </cofactor>
</comment>
<feature type="region of interest" description="Disordered" evidence="16">
    <location>
        <begin position="803"/>
        <end position="997"/>
    </location>
</feature>
<feature type="compositionally biased region" description="Polar residues" evidence="16">
    <location>
        <begin position="705"/>
        <end position="716"/>
    </location>
</feature>
<feature type="compositionally biased region" description="Basic and acidic residues" evidence="16">
    <location>
        <begin position="183"/>
        <end position="200"/>
    </location>
</feature>
<evidence type="ECO:0000259" key="18">
    <source>
        <dbReference type="PROSITE" id="PS50011"/>
    </source>
</evidence>
<feature type="compositionally biased region" description="Polar residues" evidence="16">
    <location>
        <begin position="909"/>
        <end position="922"/>
    </location>
</feature>
<feature type="region of interest" description="Disordered" evidence="16">
    <location>
        <begin position="117"/>
        <end position="200"/>
    </location>
</feature>
<dbReference type="PRINTS" id="PR00452">
    <property type="entry name" value="SH3DOMAIN"/>
</dbReference>
<feature type="compositionally biased region" description="Low complexity" evidence="16">
    <location>
        <begin position="685"/>
        <end position="704"/>
    </location>
</feature>
<feature type="compositionally biased region" description="Polar residues" evidence="16">
    <location>
        <begin position="669"/>
        <end position="684"/>
    </location>
</feature>
<keyword evidence="20" id="KW-1185">Reference proteome</keyword>
<dbReference type="FunFam" id="3.30.200.20:FF:000085">
    <property type="entry name" value="Mitogen-activated protein kinase kinase kinase"/>
    <property type="match status" value="1"/>
</dbReference>
<evidence type="ECO:0000256" key="5">
    <source>
        <dbReference type="ARBA" id="ARBA00022527"/>
    </source>
</evidence>
<feature type="region of interest" description="Disordered" evidence="16">
    <location>
        <begin position="318"/>
        <end position="368"/>
    </location>
</feature>
<dbReference type="InterPro" id="IPR051681">
    <property type="entry name" value="Ser/Thr_Kinases-Pseudokinases"/>
</dbReference>
<feature type="region of interest" description="Disordered" evidence="16">
    <location>
        <begin position="1073"/>
        <end position="1135"/>
    </location>
</feature>
<keyword evidence="7" id="KW-0677">Repeat</keyword>
<dbReference type="GO" id="GO:0005524">
    <property type="term" value="F:ATP binding"/>
    <property type="evidence" value="ECO:0007669"/>
    <property type="project" value="UniProtKB-UniRule"/>
</dbReference>
<feature type="compositionally biased region" description="Basic and acidic residues" evidence="16">
    <location>
        <begin position="928"/>
        <end position="951"/>
    </location>
</feature>
<dbReference type="InterPro" id="IPR000719">
    <property type="entry name" value="Prot_kinase_dom"/>
</dbReference>
<keyword evidence="4 13" id="KW-0728">SH3 domain</keyword>
<evidence type="ECO:0000256" key="7">
    <source>
        <dbReference type="ARBA" id="ARBA00022737"/>
    </source>
</evidence>
<feature type="compositionally biased region" description="Basic and acidic residues" evidence="16">
    <location>
        <begin position="130"/>
        <end position="176"/>
    </location>
</feature>
<feature type="domain" description="Protein kinase" evidence="18">
    <location>
        <begin position="1523"/>
        <end position="1790"/>
    </location>
</feature>
<dbReference type="PROSITE" id="PS00108">
    <property type="entry name" value="PROTEIN_KINASE_ST"/>
    <property type="match status" value="1"/>
</dbReference>
<dbReference type="PROSITE" id="PS50011">
    <property type="entry name" value="PROTEIN_KINASE_DOM"/>
    <property type="match status" value="1"/>
</dbReference>
<dbReference type="PRINTS" id="PR00109">
    <property type="entry name" value="TYRKINASE"/>
</dbReference>
<evidence type="ECO:0000256" key="15">
    <source>
        <dbReference type="SAM" id="Coils"/>
    </source>
</evidence>
<evidence type="ECO:0000256" key="16">
    <source>
        <dbReference type="SAM" id="MobiDB-lite"/>
    </source>
</evidence>
<evidence type="ECO:0000256" key="14">
    <source>
        <dbReference type="PROSITE-ProRule" id="PRU10141"/>
    </source>
</evidence>
<comment type="catalytic activity">
    <reaction evidence="12">
        <text>L-seryl-[protein] + ATP = O-phospho-L-seryl-[protein] + ADP + H(+)</text>
        <dbReference type="Rhea" id="RHEA:17989"/>
        <dbReference type="Rhea" id="RHEA-COMP:9863"/>
        <dbReference type="Rhea" id="RHEA-COMP:11604"/>
        <dbReference type="ChEBI" id="CHEBI:15378"/>
        <dbReference type="ChEBI" id="CHEBI:29999"/>
        <dbReference type="ChEBI" id="CHEBI:30616"/>
        <dbReference type="ChEBI" id="CHEBI:83421"/>
        <dbReference type="ChEBI" id="CHEBI:456216"/>
        <dbReference type="EC" id="2.7.11.25"/>
    </reaction>
</comment>
<evidence type="ECO:0000313" key="20">
    <source>
        <dbReference type="Proteomes" id="UP000719412"/>
    </source>
</evidence>
<dbReference type="InterPro" id="IPR036028">
    <property type="entry name" value="SH3-like_dom_sf"/>
</dbReference>
<dbReference type="Pfam" id="PF07714">
    <property type="entry name" value="PK_Tyr_Ser-Thr"/>
    <property type="match status" value="1"/>
</dbReference>
<dbReference type="EMBL" id="JABDTM020028123">
    <property type="protein sequence ID" value="KAH0809466.1"/>
    <property type="molecule type" value="Genomic_DNA"/>
</dbReference>
<dbReference type="PANTHER" id="PTHR44329">
    <property type="entry name" value="SERINE/THREONINE-PROTEIN KINASE TNNI3K-RELATED"/>
    <property type="match status" value="1"/>
</dbReference>
<dbReference type="Gene3D" id="2.30.30.40">
    <property type="entry name" value="SH3 Domains"/>
    <property type="match status" value="1"/>
</dbReference>
<dbReference type="Proteomes" id="UP000719412">
    <property type="component" value="Unassembled WGS sequence"/>
</dbReference>
<feature type="compositionally biased region" description="Polar residues" evidence="16">
    <location>
        <begin position="120"/>
        <end position="129"/>
    </location>
</feature>
<evidence type="ECO:0000256" key="9">
    <source>
        <dbReference type="ARBA" id="ARBA00022777"/>
    </source>
</evidence>
<evidence type="ECO:0000256" key="13">
    <source>
        <dbReference type="PROSITE-ProRule" id="PRU00192"/>
    </source>
</evidence>
<organism evidence="19 20">
    <name type="scientific">Tenebrio molitor</name>
    <name type="common">Yellow mealworm beetle</name>
    <dbReference type="NCBI Taxonomy" id="7067"/>
    <lineage>
        <taxon>Eukaryota</taxon>
        <taxon>Metazoa</taxon>
        <taxon>Ecdysozoa</taxon>
        <taxon>Arthropoda</taxon>
        <taxon>Hexapoda</taxon>
        <taxon>Insecta</taxon>
        <taxon>Pterygota</taxon>
        <taxon>Neoptera</taxon>
        <taxon>Endopterygota</taxon>
        <taxon>Coleoptera</taxon>
        <taxon>Polyphaga</taxon>
        <taxon>Cucujiformia</taxon>
        <taxon>Tenebrionidae</taxon>
        <taxon>Tenebrio</taxon>
    </lineage>
</organism>
<feature type="compositionally biased region" description="Basic and acidic residues" evidence="16">
    <location>
        <begin position="1213"/>
        <end position="1222"/>
    </location>
</feature>
<feature type="compositionally biased region" description="Polar residues" evidence="16">
    <location>
        <begin position="724"/>
        <end position="743"/>
    </location>
</feature>
<keyword evidence="8 14" id="KW-0547">Nucleotide-binding</keyword>
<dbReference type="CDD" id="cd11876">
    <property type="entry name" value="SH3_MLK"/>
    <property type="match status" value="1"/>
</dbReference>
<evidence type="ECO:0000256" key="6">
    <source>
        <dbReference type="ARBA" id="ARBA00022679"/>
    </source>
</evidence>
<keyword evidence="15" id="KW-0175">Coiled coil</keyword>
<dbReference type="GO" id="GO:0004706">
    <property type="term" value="F:JUN kinase kinase kinase activity"/>
    <property type="evidence" value="ECO:0007669"/>
    <property type="project" value="TreeGrafter"/>
</dbReference>
<feature type="coiled-coil region" evidence="15">
    <location>
        <begin position="1802"/>
        <end position="1861"/>
    </location>
</feature>
<dbReference type="EC" id="2.7.11.25" evidence="3"/>
<dbReference type="FunFam" id="1.10.510.10:FF:000076">
    <property type="entry name" value="Mitogen-activated protein kinase kinase kinase"/>
    <property type="match status" value="1"/>
</dbReference>
<keyword evidence="10 14" id="KW-0067">ATP-binding</keyword>
<evidence type="ECO:0000256" key="3">
    <source>
        <dbReference type="ARBA" id="ARBA00012406"/>
    </source>
</evidence>
<sequence>MRCRPCETLWQSKGSLPSSSDLEMVPVAQDINFEEKLEEANSLIEKVRKALKDIGKGIYKVPEHKRAHGDADEPARQCSENVRCVDMVCSFHGQCRTLVNQNGEAVKEKKTVVAKEQIQESKAQAPQADTKSDVRIEGEEKQQIREEVAKEKQQIREEGVKESITPDRNVEEEAAQKHVAKPVNDEGKESPRDTSGEEFVVKKTEDKKFVTPSIEMLQEKLQAISEVSESDASTEKPVEQKRPVPRMERGSSPIDLTRGKVEAGDEVSDPNAGSPNRHSFVQTWTEGTVTHNTQQPFLQLLQSDTTISESSRSVAELASGIKKNASGSEVNSSAPEGTQSPDAAKTYESGSSSRRGSNQRSSKLSIQMMPPVNIRGGLVMQRTLNLCIKPTGSVTNDLSVDQGNIGYEEITTDGAGEKWAEPEKSIFVKCPDDCKNPTTEYCKYKSAEYEDVDLNNGTNEIKEENENTNEVLSRCSEETDGVVLIKPAMSNASREKPRSSHQETCSGRTPKITASGGLNEDALLLFRSFQILDDERYQNRRESQFSLATLTQNIARSVLNTDPVNTPQKRLEQLARIENASETLRLAMSESSAVPTIYTAPSDSQRVKKIIHVGHRTPWEIGFYQTKSTQCSQTYLAPKETSVAKSNPVPVAQPNPVPVAKPKSAEALTRTSSADEMPKTSTAEASPVSGSASSSPRSSTASQPVTSPDRTPLSRSHYSDESTSRSSEPTPVTKNTDHVQSTDPVLPTNDEIREQPVKDITQHRSPHHHQISMADILSILKGGKENANVSVSGSMDNASFMSKQHKTSVTVTPTADGTILRSNESSKDEVGKSSPNNKSSLLALPVANTEDNAKSAHNSTSSSSNDSVTKGSVTHGTPTTMSKKSAKEFSSSSSTSSSSSNADVHKSVHSSSAETMTHTQNGVKRKHTSDSGVHDDSVKTVQSIRDEEKRSVPYVKTDSLEKQNDVEVKEPKPKHKEPAVDVEHEVSKETKPADPKVQKVDANLQVSLDSSTGSASSSDTSFYSHRERLNTIAYFIKGLTGTSQDELDKLRSNPSFPKTDLPNWSKTVLKTLQEQNALPRPSLMSDKTKEEMSKRSMYEVTRERVMDTTDYGDRSGGESKQRQPEDAESVLSDNTKMKRLREFQKFAQQAQGKASRDTKASKSKVVMTVAEEIGDVGEKSDDLTSQSDANPVDESVSEGEIKCKSSASIGEVAPRKYPNERKKSGKGGVKYLKKHPEDLIRKELSDKSLRIARQRTQIIVTKSGKKVCVIAVVRINPGTLVVYNAVERIKGGHQTERASPSHVFTVLSMVDVCQVAPSGSSLTVRFIGALNLLGRCDYAIATFLDNSVLNLFDKSAFIRFVYCGELNEEVSRRRFSANCPNLRSDGEGVVMVGVHFIVERIKLVSHYHFLKSMEPPRNGDMVSSVHVGERTHRTANPITPTLWTALYDYDAQGEDELSLRKGQIVEVLSEDAKISGDEGWWTGKIGDKVGIFPSNFVAYDDPINHVNSIIADIHPIEIDFGELELEEVIGVGGFGKVYRGVWKGHEVAVKAARQDPDAEYSVTLENVIKEAKLFCLLQHVNIVSLEGVCLKGPNLCLVLEYCRGGSLNRVLAGRKIRPDVLVDWAIQIARGMDYLHCGAPISLIHRDLKSSNVLLREEIENDDLQFKTLKITDFGLAREVYKTTRMSQAGTYAWMAPEVIKNSTFSRASDVWSYGVVLWELLTGETPYKGIDTLAVAYGVAVNKLTLPIPSTCPQPWRELMEKCWKSDPHHRPTFEQILLDLDIIVHSSFTQTPHESFHIMQDDWRQEIEEVLLELRRKEKELRCREEDLNRAQMKQRMHEEQLRQKEQELQAREIDLLERELHFMIKQQTPTPIKRKGKFKRSRLKLLKKEPGSNISFPSDFRHTITVQHTLDHKAIAGVISPHSPPGSPAITRLRAIARELPHISKDHRSWF</sequence>
<comment type="catalytic activity">
    <reaction evidence="11">
        <text>L-threonyl-[protein] + ATP = O-phospho-L-threonyl-[protein] + ADP + H(+)</text>
        <dbReference type="Rhea" id="RHEA:46608"/>
        <dbReference type="Rhea" id="RHEA-COMP:11060"/>
        <dbReference type="Rhea" id="RHEA-COMP:11605"/>
        <dbReference type="ChEBI" id="CHEBI:15378"/>
        <dbReference type="ChEBI" id="CHEBI:30013"/>
        <dbReference type="ChEBI" id="CHEBI:30616"/>
        <dbReference type="ChEBI" id="CHEBI:61977"/>
        <dbReference type="ChEBI" id="CHEBI:456216"/>
        <dbReference type="EC" id="2.7.11.25"/>
    </reaction>
</comment>
<dbReference type="SMART" id="SM00220">
    <property type="entry name" value="S_TKc"/>
    <property type="match status" value="1"/>
</dbReference>
<comment type="similarity">
    <text evidence="2">Belongs to the protein kinase superfamily. STE Ser/Thr protein kinase family. MAP kinase kinase kinase subfamily.</text>
</comment>
<dbReference type="SUPFAM" id="SSF50044">
    <property type="entry name" value="SH3-domain"/>
    <property type="match status" value="1"/>
</dbReference>
<protein>
    <recommendedName>
        <fullName evidence="3">mitogen-activated protein kinase kinase kinase</fullName>
        <ecNumber evidence="3">2.7.11.25</ecNumber>
    </recommendedName>
</protein>